<dbReference type="InterPro" id="IPR042177">
    <property type="entry name" value="Cell/Rod_1"/>
</dbReference>
<evidence type="ECO:0000256" key="5">
    <source>
        <dbReference type="SAM" id="Coils"/>
    </source>
</evidence>
<keyword evidence="6" id="KW-1133">Transmembrane helix</keyword>
<evidence type="ECO:0000313" key="8">
    <source>
        <dbReference type="EMBL" id="HJA98899.1"/>
    </source>
</evidence>
<keyword evidence="6" id="KW-0472">Membrane</keyword>
<dbReference type="InterPro" id="IPR007221">
    <property type="entry name" value="MreC"/>
</dbReference>
<dbReference type="Pfam" id="PF04085">
    <property type="entry name" value="MreC"/>
    <property type="match status" value="1"/>
</dbReference>
<reference evidence="8" key="1">
    <citation type="journal article" date="2021" name="PeerJ">
        <title>Extensive microbial diversity within the chicken gut microbiome revealed by metagenomics and culture.</title>
        <authorList>
            <person name="Gilroy R."/>
            <person name="Ravi A."/>
            <person name="Getino M."/>
            <person name="Pursley I."/>
            <person name="Horton D.L."/>
            <person name="Alikhan N.F."/>
            <person name="Baker D."/>
            <person name="Gharbi K."/>
            <person name="Hall N."/>
            <person name="Watson M."/>
            <person name="Adriaenssens E.M."/>
            <person name="Foster-Nyarko E."/>
            <person name="Jarju S."/>
            <person name="Secka A."/>
            <person name="Antonio M."/>
            <person name="Oren A."/>
            <person name="Chaudhuri R.R."/>
            <person name="La Ragione R."/>
            <person name="Hildebrand F."/>
            <person name="Pallen M.J."/>
        </authorList>
    </citation>
    <scope>NUCLEOTIDE SEQUENCE</scope>
    <source>
        <strain evidence="8">CHK169-11906</strain>
    </source>
</reference>
<evidence type="ECO:0000256" key="6">
    <source>
        <dbReference type="SAM" id="Phobius"/>
    </source>
</evidence>
<accession>A0A9D2RJJ5</accession>
<proteinExistence type="inferred from homology"/>
<evidence type="ECO:0000256" key="1">
    <source>
        <dbReference type="ARBA" id="ARBA00009369"/>
    </source>
</evidence>
<dbReference type="InterPro" id="IPR042175">
    <property type="entry name" value="Cell/Rod_MreC_2"/>
</dbReference>
<protein>
    <recommendedName>
        <fullName evidence="2">Cell shape-determining protein MreC</fullName>
    </recommendedName>
    <alternativeName>
        <fullName evidence="4">Cell shape protein MreC</fullName>
    </alternativeName>
</protein>
<comment type="similarity">
    <text evidence="1">Belongs to the MreC family.</text>
</comment>
<feature type="domain" description="Rod shape-determining protein MreC beta-barrel core" evidence="7">
    <location>
        <begin position="112"/>
        <end position="260"/>
    </location>
</feature>
<evidence type="ECO:0000259" key="7">
    <source>
        <dbReference type="Pfam" id="PF04085"/>
    </source>
</evidence>
<dbReference type="Gene3D" id="2.40.10.350">
    <property type="entry name" value="Rod shape-determining protein MreC, domain 2"/>
    <property type="match status" value="1"/>
</dbReference>
<evidence type="ECO:0000256" key="4">
    <source>
        <dbReference type="ARBA" id="ARBA00032089"/>
    </source>
</evidence>
<feature type="coiled-coil region" evidence="5">
    <location>
        <begin position="60"/>
        <end position="87"/>
    </location>
</feature>
<name>A0A9D2RJJ5_9BACT</name>
<gene>
    <name evidence="8" type="ORF">H9779_04795</name>
</gene>
<reference evidence="8" key="2">
    <citation type="submission" date="2021-04" db="EMBL/GenBank/DDBJ databases">
        <authorList>
            <person name="Gilroy R."/>
        </authorList>
    </citation>
    <scope>NUCLEOTIDE SEQUENCE</scope>
    <source>
        <strain evidence="8">CHK169-11906</strain>
    </source>
</reference>
<evidence type="ECO:0000256" key="3">
    <source>
        <dbReference type="ARBA" id="ARBA00022960"/>
    </source>
</evidence>
<dbReference type="EMBL" id="DWYR01000012">
    <property type="protein sequence ID" value="HJA98899.1"/>
    <property type="molecule type" value="Genomic_DNA"/>
</dbReference>
<dbReference type="PANTHER" id="PTHR34138">
    <property type="entry name" value="CELL SHAPE-DETERMINING PROTEIN MREC"/>
    <property type="match status" value="1"/>
</dbReference>
<organism evidence="8 9">
    <name type="scientific">Candidatus Alistipes avicola</name>
    <dbReference type="NCBI Taxonomy" id="2838432"/>
    <lineage>
        <taxon>Bacteria</taxon>
        <taxon>Pseudomonadati</taxon>
        <taxon>Bacteroidota</taxon>
        <taxon>Bacteroidia</taxon>
        <taxon>Bacteroidales</taxon>
        <taxon>Rikenellaceae</taxon>
        <taxon>Alistipes</taxon>
    </lineage>
</organism>
<dbReference type="GO" id="GO:0008360">
    <property type="term" value="P:regulation of cell shape"/>
    <property type="evidence" value="ECO:0007669"/>
    <property type="project" value="UniProtKB-KW"/>
</dbReference>
<sequence length="280" mass="31331">MYKLIEFLRRIYVVVLFIVFEAVAIGYYAQSSNYTQAKLLTGSNRVVGGVQGALNDVRGYFRLGRENRRLVDRITELEEELAVYRQMDADSARKELLRAPGVKPYRMTVARVISNSINKEHNLIVLDRGERDGVSTGMGVLSSDGVMVGYVVACSDRHAVAVSILNTSFRASGKLAGDDYFGSIYWTGGDRYHVNMKELSKYASIGEGREVVSTGFSQYFPEGVLIGYVESYSLSDTQMAYDVEIRLAVDVSQLTDVILVDISDQDDIRRLENEAARQNR</sequence>
<dbReference type="InterPro" id="IPR055342">
    <property type="entry name" value="MreC_beta-barrel_core"/>
</dbReference>
<dbReference type="PANTHER" id="PTHR34138:SF1">
    <property type="entry name" value="CELL SHAPE-DETERMINING PROTEIN MREC"/>
    <property type="match status" value="1"/>
</dbReference>
<dbReference type="Gene3D" id="2.40.10.340">
    <property type="entry name" value="Rod shape-determining protein MreC, domain 1"/>
    <property type="match status" value="1"/>
</dbReference>
<keyword evidence="5" id="KW-0175">Coiled coil</keyword>
<comment type="caution">
    <text evidence="8">The sequence shown here is derived from an EMBL/GenBank/DDBJ whole genome shotgun (WGS) entry which is preliminary data.</text>
</comment>
<dbReference type="GO" id="GO:0005886">
    <property type="term" value="C:plasma membrane"/>
    <property type="evidence" value="ECO:0007669"/>
    <property type="project" value="TreeGrafter"/>
</dbReference>
<feature type="transmembrane region" description="Helical" evidence="6">
    <location>
        <begin position="12"/>
        <end position="29"/>
    </location>
</feature>
<keyword evidence="6" id="KW-0812">Transmembrane</keyword>
<keyword evidence="3" id="KW-0133">Cell shape</keyword>
<dbReference type="AlphaFoldDB" id="A0A9D2RJJ5"/>
<evidence type="ECO:0000313" key="9">
    <source>
        <dbReference type="Proteomes" id="UP000824259"/>
    </source>
</evidence>
<evidence type="ECO:0000256" key="2">
    <source>
        <dbReference type="ARBA" id="ARBA00013855"/>
    </source>
</evidence>
<dbReference type="Proteomes" id="UP000824259">
    <property type="component" value="Unassembled WGS sequence"/>
</dbReference>